<accession>A0A7X5KMF1</accession>
<feature type="transmembrane region" description="Helical" evidence="1">
    <location>
        <begin position="406"/>
        <end position="426"/>
    </location>
</feature>
<dbReference type="InterPro" id="IPR052528">
    <property type="entry name" value="Sugar_transport-like"/>
</dbReference>
<feature type="transmembrane region" description="Helical" evidence="1">
    <location>
        <begin position="92"/>
        <end position="113"/>
    </location>
</feature>
<comment type="caution">
    <text evidence="2">The sequence shown here is derived from an EMBL/GenBank/DDBJ whole genome shotgun (WGS) entry which is preliminary data.</text>
</comment>
<feature type="transmembrane region" description="Helical" evidence="1">
    <location>
        <begin position="268"/>
        <end position="286"/>
    </location>
</feature>
<dbReference type="InterPro" id="IPR036259">
    <property type="entry name" value="MFS_trans_sf"/>
</dbReference>
<dbReference type="Proteomes" id="UP000461585">
    <property type="component" value="Unassembled WGS sequence"/>
</dbReference>
<dbReference type="SUPFAM" id="SSF103473">
    <property type="entry name" value="MFS general substrate transporter"/>
    <property type="match status" value="1"/>
</dbReference>
<feature type="transmembrane region" description="Helical" evidence="1">
    <location>
        <begin position="119"/>
        <end position="139"/>
    </location>
</feature>
<feature type="transmembrane region" description="Helical" evidence="1">
    <location>
        <begin position="326"/>
        <end position="350"/>
    </location>
</feature>
<feature type="transmembrane region" description="Helical" evidence="1">
    <location>
        <begin position="241"/>
        <end position="262"/>
    </location>
</feature>
<gene>
    <name evidence="2" type="ORF">GXN74_08340</name>
</gene>
<keyword evidence="1" id="KW-1133">Transmembrane helix</keyword>
<evidence type="ECO:0000313" key="3">
    <source>
        <dbReference type="Proteomes" id="UP000461585"/>
    </source>
</evidence>
<sequence length="436" mass="47561">MSLFAWKDRFAGEDSEERSRRFFVLEGITGITHLSLTSGAFLAGFVSMLGGSEQINGFIGVIPAIAAFFQLFSSLIYEGSAHRKRAIFRTALIYRILIAGLYLLPVALLPLGISLPVFMAMYMGAYAMNGLLAPAVSDWMVRLTPMAIRGQYFAGRERLAMLVSAVLTILLGFVLDHAKAGPRPAAGFLVVGGVLGVLSLLNLYSLKNVSEVDRGDAVRKYTLREVVSTPLASPNFRRMMVLFALWNLGLQVGAPFIPVYMVTRLDLSYTYMMVLTVVGTVARVSVTNMWGRLADRKSWFLAAKLSMGLLALVHFGWGFVNPGNQAVLAPLLFTANGFVWGGIGISIFNLQFLFAKSQGRILYLGTNAAVGGLFSLLSVQAGAWITKLLEGREVALLGLRFNNLQAVFLLSGLLLALCPLFITFFLETKAGEVERD</sequence>
<feature type="transmembrane region" description="Helical" evidence="1">
    <location>
        <begin position="184"/>
        <end position="204"/>
    </location>
</feature>
<dbReference type="EMBL" id="JAAEEH010000020">
    <property type="protein sequence ID" value="NDL67744.1"/>
    <property type="molecule type" value="Genomic_DNA"/>
</dbReference>
<reference evidence="2 3" key="1">
    <citation type="submission" date="2020-01" db="EMBL/GenBank/DDBJ databases">
        <title>Anaeroalcalibacter tamaniensis gen. nov., sp. nov., moderately halophilic strictly anaerobic fermenter bacterium from mud volcano of Taman peninsula.</title>
        <authorList>
            <person name="Frolova A."/>
            <person name="Merkel A.Y."/>
            <person name="Slobodkin A.I."/>
        </authorList>
    </citation>
    <scope>NUCLEOTIDE SEQUENCE [LARGE SCALE GENOMIC DNA]</scope>
    <source>
        <strain evidence="2 3">F-3ap</strain>
    </source>
</reference>
<dbReference type="PANTHER" id="PTHR23526:SF2">
    <property type="entry name" value="MAJOR FACILITATOR SUPERFAMILY (MFS) PROFILE DOMAIN-CONTAINING PROTEIN"/>
    <property type="match status" value="1"/>
</dbReference>
<protein>
    <submittedName>
        <fullName evidence="2">MFS transporter</fullName>
    </submittedName>
</protein>
<dbReference type="PANTHER" id="PTHR23526">
    <property type="entry name" value="INTEGRAL MEMBRANE TRANSPORT PROTEIN-RELATED"/>
    <property type="match status" value="1"/>
</dbReference>
<dbReference type="RefSeq" id="WP_162370472.1">
    <property type="nucleotide sequence ID" value="NZ_JAAEEH010000020.1"/>
</dbReference>
<dbReference type="Gene3D" id="1.20.1250.20">
    <property type="entry name" value="MFS general substrate transporter like domains"/>
    <property type="match status" value="1"/>
</dbReference>
<feature type="transmembrane region" description="Helical" evidence="1">
    <location>
        <begin position="362"/>
        <end position="386"/>
    </location>
</feature>
<proteinExistence type="predicted"/>
<feature type="transmembrane region" description="Helical" evidence="1">
    <location>
        <begin position="58"/>
        <end position="80"/>
    </location>
</feature>
<dbReference type="AlphaFoldDB" id="A0A7X5KMF1"/>
<name>A0A7X5KMF1_9FIRM</name>
<keyword evidence="3" id="KW-1185">Reference proteome</keyword>
<feature type="transmembrane region" description="Helical" evidence="1">
    <location>
        <begin position="159"/>
        <end position="178"/>
    </location>
</feature>
<organism evidence="2 3">
    <name type="scientific">Anaerotalea alkaliphila</name>
    <dbReference type="NCBI Taxonomy" id="2662126"/>
    <lineage>
        <taxon>Bacteria</taxon>
        <taxon>Bacillati</taxon>
        <taxon>Bacillota</taxon>
        <taxon>Clostridia</taxon>
        <taxon>Eubacteriales</taxon>
        <taxon>Anaerotalea</taxon>
    </lineage>
</organism>
<feature type="transmembrane region" description="Helical" evidence="1">
    <location>
        <begin position="298"/>
        <end position="320"/>
    </location>
</feature>
<feature type="transmembrane region" description="Helical" evidence="1">
    <location>
        <begin position="21"/>
        <end position="46"/>
    </location>
</feature>
<keyword evidence="1" id="KW-0472">Membrane</keyword>
<keyword evidence="1" id="KW-0812">Transmembrane</keyword>
<evidence type="ECO:0000313" key="2">
    <source>
        <dbReference type="EMBL" id="NDL67744.1"/>
    </source>
</evidence>
<evidence type="ECO:0000256" key="1">
    <source>
        <dbReference type="SAM" id="Phobius"/>
    </source>
</evidence>